<sequence>MKKVTLSSVSHSARRSGCTLVVNLKPTFSFIKTTPAGTEAMIGETILHIPYLEASGVIFWR</sequence>
<protein>
    <submittedName>
        <fullName evidence="1">Putative ovule protein</fullName>
    </submittedName>
</protein>
<proteinExistence type="predicted"/>
<name>A0A0V0GEX6_SOLCH</name>
<organism evidence="1">
    <name type="scientific">Solanum chacoense</name>
    <name type="common">Chaco potato</name>
    <dbReference type="NCBI Taxonomy" id="4108"/>
    <lineage>
        <taxon>Eukaryota</taxon>
        <taxon>Viridiplantae</taxon>
        <taxon>Streptophyta</taxon>
        <taxon>Embryophyta</taxon>
        <taxon>Tracheophyta</taxon>
        <taxon>Spermatophyta</taxon>
        <taxon>Magnoliopsida</taxon>
        <taxon>eudicotyledons</taxon>
        <taxon>Gunneridae</taxon>
        <taxon>Pentapetalae</taxon>
        <taxon>asterids</taxon>
        <taxon>lamiids</taxon>
        <taxon>Solanales</taxon>
        <taxon>Solanaceae</taxon>
        <taxon>Solanoideae</taxon>
        <taxon>Solaneae</taxon>
        <taxon>Solanum</taxon>
    </lineage>
</organism>
<accession>A0A0V0GEX6</accession>
<evidence type="ECO:0000313" key="1">
    <source>
        <dbReference type="EMBL" id="JAP06536.1"/>
    </source>
</evidence>
<dbReference type="AlphaFoldDB" id="A0A0V0GEX6"/>
<reference evidence="1" key="1">
    <citation type="submission" date="2015-12" db="EMBL/GenBank/DDBJ databases">
        <title>Gene expression during late stages of embryo sac development: a critical building block for successful pollen-pistil interactions.</title>
        <authorList>
            <person name="Liu Y."/>
            <person name="Joly V."/>
            <person name="Sabar M."/>
            <person name="Matton D.P."/>
        </authorList>
    </citation>
    <scope>NUCLEOTIDE SEQUENCE</scope>
</reference>
<dbReference type="EMBL" id="GEDG01040981">
    <property type="protein sequence ID" value="JAP06536.1"/>
    <property type="molecule type" value="Transcribed_RNA"/>
</dbReference>